<dbReference type="PIRSF" id="PIRSF000137">
    <property type="entry name" value="Alcohol_oxidase"/>
    <property type="match status" value="1"/>
</dbReference>
<proteinExistence type="inferred from homology"/>
<sequence>MNEADYIIIGAGPAGAALAARLAASPLSPRIILVEAGGGRPSLLSQVPAGIALRVPFRNGENYALQTVPQPGLQGRRGYVPRGRGLGGSSLINAMIYVRGQPEDYDHWASLGCAGWCFADVLPLFKRAEANLRGADAWHGAEGPLVVSDLASPSPVSQDFIQAALACGLDENPDFNGPQQEGIGLYQVFQKKGRRLNAARAYLGNPPYPAHLEVLTKTRALRIVITEGRATGVVVHGPGGERRLEARREVILCGGAIASPQLLMLSGIGPAAHLVRHGIPVIRDVPTVGENLQDHLDYTLNVALRGRGLLGYTPTVLGEILSGALPYLRRGTGILSSNVAEAGGFIRSRPDINRPDLQLHFCTGLVDDHGRRFHAATGAALHVCVLRPQSRGTVRLASADPHRAPEIDPRFLSEPADLDLLAAGARIVHRIFAAEPLARHRGRVLYPVDVHDEAALRAMIRARADTIYHPVGTCRMGADPASVVDPSLRVRGIAGLRVADASIMPTLISGNTQAPTAMIGEKAADLILEGQP</sequence>
<evidence type="ECO:0000256" key="2">
    <source>
        <dbReference type="ARBA" id="ARBA00010790"/>
    </source>
</evidence>
<dbReference type="InterPro" id="IPR036188">
    <property type="entry name" value="FAD/NAD-bd_sf"/>
</dbReference>
<keyword evidence="4 5" id="KW-0274">FAD</keyword>
<evidence type="ECO:0000313" key="8">
    <source>
        <dbReference type="EMBL" id="TRL42738.1"/>
    </source>
</evidence>
<dbReference type="EMBL" id="VJMG01000004">
    <property type="protein sequence ID" value="TRL42738.1"/>
    <property type="molecule type" value="Genomic_DNA"/>
</dbReference>
<evidence type="ECO:0000259" key="6">
    <source>
        <dbReference type="PROSITE" id="PS00623"/>
    </source>
</evidence>
<feature type="domain" description="Glucose-methanol-choline oxidoreductase N-terminal" evidence="7">
    <location>
        <begin position="255"/>
        <end position="269"/>
    </location>
</feature>
<dbReference type="Gene3D" id="3.30.560.10">
    <property type="entry name" value="Glucose Oxidase, domain 3"/>
    <property type="match status" value="1"/>
</dbReference>
<evidence type="ECO:0000256" key="5">
    <source>
        <dbReference type="RuleBase" id="RU003968"/>
    </source>
</evidence>
<keyword evidence="9" id="KW-1185">Reference proteome</keyword>
<dbReference type="InterPro" id="IPR000172">
    <property type="entry name" value="GMC_OxRdtase_N"/>
</dbReference>
<evidence type="ECO:0000313" key="9">
    <source>
        <dbReference type="Proteomes" id="UP000316801"/>
    </source>
</evidence>
<comment type="caution">
    <text evidence="8">The sequence shown here is derived from an EMBL/GenBank/DDBJ whole genome shotgun (WGS) entry which is preliminary data.</text>
</comment>
<keyword evidence="3 5" id="KW-0285">Flavoprotein</keyword>
<dbReference type="PROSITE" id="PS00624">
    <property type="entry name" value="GMC_OXRED_2"/>
    <property type="match status" value="1"/>
</dbReference>
<dbReference type="GO" id="GO:0050660">
    <property type="term" value="F:flavin adenine dinucleotide binding"/>
    <property type="evidence" value="ECO:0007669"/>
    <property type="project" value="InterPro"/>
</dbReference>
<dbReference type="AlphaFoldDB" id="A0A549THZ7"/>
<reference evidence="8 9" key="1">
    <citation type="submission" date="2019-07" db="EMBL/GenBank/DDBJ databases">
        <title>Ln-dependent methylotrophs.</title>
        <authorList>
            <person name="Tani A."/>
        </authorList>
    </citation>
    <scope>NUCLEOTIDE SEQUENCE [LARGE SCALE GENOMIC DNA]</scope>
    <source>
        <strain evidence="8 9">SM12</strain>
    </source>
</reference>
<accession>A0A549THZ7</accession>
<dbReference type="Gene3D" id="3.50.50.60">
    <property type="entry name" value="FAD/NAD(P)-binding domain"/>
    <property type="match status" value="1"/>
</dbReference>
<dbReference type="InterPro" id="IPR012132">
    <property type="entry name" value="GMC_OxRdtase"/>
</dbReference>
<name>A0A549THZ7_9HYPH</name>
<dbReference type="SUPFAM" id="SSF54373">
    <property type="entry name" value="FAD-linked reductases, C-terminal domain"/>
    <property type="match status" value="1"/>
</dbReference>
<feature type="domain" description="Glucose-methanol-choline oxidoreductase N-terminal" evidence="6">
    <location>
        <begin position="83"/>
        <end position="106"/>
    </location>
</feature>
<evidence type="ECO:0000259" key="7">
    <source>
        <dbReference type="PROSITE" id="PS00624"/>
    </source>
</evidence>
<dbReference type="Proteomes" id="UP000316801">
    <property type="component" value="Unassembled WGS sequence"/>
</dbReference>
<dbReference type="PANTHER" id="PTHR11552:SF147">
    <property type="entry name" value="CHOLINE DEHYDROGENASE, MITOCHONDRIAL"/>
    <property type="match status" value="1"/>
</dbReference>
<dbReference type="PROSITE" id="PS00623">
    <property type="entry name" value="GMC_OXRED_1"/>
    <property type="match status" value="1"/>
</dbReference>
<dbReference type="Pfam" id="PF05199">
    <property type="entry name" value="GMC_oxred_C"/>
    <property type="match status" value="1"/>
</dbReference>
<evidence type="ECO:0000256" key="3">
    <source>
        <dbReference type="ARBA" id="ARBA00022630"/>
    </source>
</evidence>
<dbReference type="GO" id="GO:0016614">
    <property type="term" value="F:oxidoreductase activity, acting on CH-OH group of donors"/>
    <property type="evidence" value="ECO:0007669"/>
    <property type="project" value="InterPro"/>
</dbReference>
<comment type="similarity">
    <text evidence="2 5">Belongs to the GMC oxidoreductase family.</text>
</comment>
<protein>
    <submittedName>
        <fullName evidence="8">GMC family oxidoreductase</fullName>
    </submittedName>
</protein>
<dbReference type="InterPro" id="IPR007867">
    <property type="entry name" value="GMC_OxRtase_C"/>
</dbReference>
<dbReference type="SUPFAM" id="SSF51905">
    <property type="entry name" value="FAD/NAD(P)-binding domain"/>
    <property type="match status" value="1"/>
</dbReference>
<dbReference type="PANTHER" id="PTHR11552">
    <property type="entry name" value="GLUCOSE-METHANOL-CHOLINE GMC OXIDOREDUCTASE"/>
    <property type="match status" value="1"/>
</dbReference>
<dbReference type="RefSeq" id="WP_142880620.1">
    <property type="nucleotide sequence ID" value="NZ_VJMG01000004.1"/>
</dbReference>
<organism evidence="8 9">
    <name type="scientific">Rhizobium straminoryzae</name>
    <dbReference type="NCBI Taxonomy" id="1387186"/>
    <lineage>
        <taxon>Bacteria</taxon>
        <taxon>Pseudomonadati</taxon>
        <taxon>Pseudomonadota</taxon>
        <taxon>Alphaproteobacteria</taxon>
        <taxon>Hyphomicrobiales</taxon>
        <taxon>Rhizobiaceae</taxon>
        <taxon>Rhizobium/Agrobacterium group</taxon>
        <taxon>Rhizobium</taxon>
    </lineage>
</organism>
<dbReference type="Pfam" id="PF00732">
    <property type="entry name" value="GMC_oxred_N"/>
    <property type="match status" value="1"/>
</dbReference>
<gene>
    <name evidence="8" type="ORF">FNA46_01760</name>
</gene>
<evidence type="ECO:0000256" key="1">
    <source>
        <dbReference type="ARBA" id="ARBA00001974"/>
    </source>
</evidence>
<evidence type="ECO:0000256" key="4">
    <source>
        <dbReference type="ARBA" id="ARBA00022827"/>
    </source>
</evidence>
<comment type="cofactor">
    <cofactor evidence="1">
        <name>FAD</name>
        <dbReference type="ChEBI" id="CHEBI:57692"/>
    </cofactor>
</comment>